<organism evidence="4 5">
    <name type="scientific">Methanospirillum hungatei</name>
    <dbReference type="NCBI Taxonomy" id="2203"/>
    <lineage>
        <taxon>Archaea</taxon>
        <taxon>Methanobacteriati</taxon>
        <taxon>Methanobacteriota</taxon>
        <taxon>Stenosarchaea group</taxon>
        <taxon>Methanomicrobia</taxon>
        <taxon>Methanomicrobiales</taxon>
        <taxon>Methanospirillaceae</taxon>
        <taxon>Methanospirillum</taxon>
    </lineage>
</organism>
<keyword evidence="2" id="KW-0479">Metal-binding</keyword>
<gene>
    <name evidence="4" type="primary">mmp10</name>
    <name evidence="4" type="ORF">KSK55_09825</name>
</gene>
<keyword evidence="2" id="KW-0408">Iron</keyword>
<dbReference type="GO" id="GO:0008168">
    <property type="term" value="F:methyltransferase activity"/>
    <property type="evidence" value="ECO:0007669"/>
    <property type="project" value="UniProtKB-KW"/>
</dbReference>
<evidence type="ECO:0000256" key="1">
    <source>
        <dbReference type="ARBA" id="ARBA00001966"/>
    </source>
</evidence>
<proteinExistence type="predicted"/>
<evidence type="ECO:0000259" key="3">
    <source>
        <dbReference type="PROSITE" id="PS51918"/>
    </source>
</evidence>
<dbReference type="GO" id="GO:0051539">
    <property type="term" value="F:4 iron, 4 sulfur cluster binding"/>
    <property type="evidence" value="ECO:0007669"/>
    <property type="project" value="UniProtKB-KW"/>
</dbReference>
<comment type="cofactor">
    <cofactor evidence="1">
        <name>[4Fe-4S] cluster</name>
        <dbReference type="ChEBI" id="CHEBI:49883"/>
    </cofactor>
</comment>
<dbReference type="AlphaFoldDB" id="A0A8F5VIL5"/>
<dbReference type="SFLD" id="SFLDS00029">
    <property type="entry name" value="Radical_SAM"/>
    <property type="match status" value="1"/>
</dbReference>
<dbReference type="GO" id="GO:0032259">
    <property type="term" value="P:methylation"/>
    <property type="evidence" value="ECO:0007669"/>
    <property type="project" value="UniProtKB-KW"/>
</dbReference>
<dbReference type="OrthoDB" id="63821at2157"/>
<accession>A0A8F5VIL5</accession>
<dbReference type="EC" id="2.1.1.-" evidence="4"/>
<dbReference type="NCBIfam" id="TIGR03278">
    <property type="entry name" value="methan_mark_10"/>
    <property type="match status" value="1"/>
</dbReference>
<dbReference type="CDD" id="cd01335">
    <property type="entry name" value="Radical_SAM"/>
    <property type="match status" value="1"/>
</dbReference>
<protein>
    <submittedName>
        <fullName evidence="4">Methyl coenzyme M reductase-arginine methyltransferase Mmp10</fullName>
        <ecNumber evidence="4">2.1.1.-</ecNumber>
    </submittedName>
</protein>
<dbReference type="EMBL" id="CP077107">
    <property type="protein sequence ID" value="QXO93662.1"/>
    <property type="molecule type" value="Genomic_DNA"/>
</dbReference>
<dbReference type="PROSITE" id="PS51918">
    <property type="entry name" value="RADICAL_SAM"/>
    <property type="match status" value="1"/>
</dbReference>
<keyword evidence="2" id="KW-0004">4Fe-4S</keyword>
<dbReference type="InterPro" id="IPR017672">
    <property type="entry name" value="MA_4551-like"/>
</dbReference>
<reference evidence="4 5" key="1">
    <citation type="submission" date="2021-06" db="EMBL/GenBank/DDBJ databases">
        <title>Complete genome sequence of the secondary alcohol utilizing methanogen Methanospirillum hungatei strain GP1.</title>
        <authorList>
            <person name="Day L.A."/>
            <person name="Costa K.C."/>
        </authorList>
    </citation>
    <scope>NUCLEOTIDE SEQUENCE [LARGE SCALE GENOMIC DNA]</scope>
    <source>
        <strain evidence="4 5">GP1</strain>
    </source>
</reference>
<keyword evidence="2" id="KW-0411">Iron-sulfur</keyword>
<dbReference type="PANTHER" id="PTHR43787">
    <property type="entry name" value="FEMO COFACTOR BIOSYNTHESIS PROTEIN NIFB-RELATED"/>
    <property type="match status" value="1"/>
</dbReference>
<feature type="domain" description="Radical SAM core" evidence="3">
    <location>
        <begin position="1"/>
        <end position="253"/>
    </location>
</feature>
<dbReference type="Pfam" id="PF04055">
    <property type="entry name" value="Radical_SAM"/>
    <property type="match status" value="1"/>
</dbReference>
<keyword evidence="4" id="KW-0808">Transferase</keyword>
<dbReference type="InterPro" id="IPR007197">
    <property type="entry name" value="rSAM"/>
</dbReference>
<evidence type="ECO:0000313" key="4">
    <source>
        <dbReference type="EMBL" id="QXO93662.1"/>
    </source>
</evidence>
<evidence type="ECO:0000256" key="2">
    <source>
        <dbReference type="ARBA" id="ARBA00022485"/>
    </source>
</evidence>
<evidence type="ECO:0000313" key="5">
    <source>
        <dbReference type="Proteomes" id="UP000694228"/>
    </source>
</evidence>
<dbReference type="Proteomes" id="UP000694228">
    <property type="component" value="Chromosome"/>
</dbReference>
<keyword evidence="4" id="KW-0489">Methyltransferase</keyword>
<name>A0A8F5VIL5_METHU</name>
<sequence>MVQLTVDIGGRPGVDCRGFCSYCYFKHAKEVPAFGCKYCLPFTKGCDYCTRSVQEKYSGFIPLRDVTEKVLADLQVLSGDLTRITISGGGDPSCYPEFSDLIELLGTLEAPLHIGYTSGKGFDNPDIADFLIENGLQEISFTVFSHKPELRRSFMNDPTPDASLEVLLRLAKEIDVYAALVILPGVNDGDALYDTIRWLEQAGVKGTILMRFANAPEQGLILNNAPIISDQPVHSIEEFSRLVRSVKKITHMRISGTPLCDPDLESPFILLKENKLLQTLPKVAKHATIITGSIAAPYISQIIESRGGKKLVTPVKKEIADLITIDDLKELNLHELPETIIIPGRSFVHNSEAERILSADGVQRTIIRGPDMLTADGETSMGMTRDEVLSLELEGFRTLINLINQWGS</sequence>